<organism evidence="4 5">
    <name type="scientific">Pseudoxanthomonas indica</name>
    <dbReference type="NCBI Taxonomy" id="428993"/>
    <lineage>
        <taxon>Bacteria</taxon>
        <taxon>Pseudomonadati</taxon>
        <taxon>Pseudomonadota</taxon>
        <taxon>Gammaproteobacteria</taxon>
        <taxon>Lysobacterales</taxon>
        <taxon>Lysobacteraceae</taxon>
        <taxon>Pseudoxanthomonas</taxon>
    </lineage>
</organism>
<dbReference type="OrthoDB" id="6058417at2"/>
<keyword evidence="5" id="KW-1185">Reference proteome</keyword>
<feature type="domain" description="Bacteriophage tail tape measure N-terminal" evidence="2">
    <location>
        <begin position="42"/>
        <end position="189"/>
    </location>
</feature>
<dbReference type="RefSeq" id="WP_079725642.1">
    <property type="nucleotide sequence ID" value="NZ_BMCL01000001.1"/>
</dbReference>
<evidence type="ECO:0000259" key="3">
    <source>
        <dbReference type="Pfam" id="PF09718"/>
    </source>
</evidence>
<dbReference type="InterPro" id="IPR006431">
    <property type="entry name" value="Phage_tape_meas_C"/>
</dbReference>
<gene>
    <name evidence="4" type="ORF">SAMN06296058_3226</name>
</gene>
<proteinExistence type="predicted"/>
<evidence type="ECO:0000313" key="5">
    <source>
        <dbReference type="Proteomes" id="UP000190341"/>
    </source>
</evidence>
<dbReference type="Proteomes" id="UP000190341">
    <property type="component" value="Unassembled WGS sequence"/>
</dbReference>
<feature type="region of interest" description="Disordered" evidence="1">
    <location>
        <begin position="391"/>
        <end position="424"/>
    </location>
</feature>
<dbReference type="AlphaFoldDB" id="A0A1T5LVX8"/>
<name>A0A1T5LVX8_9GAMM</name>
<sequence>MANRSLGTLTLDLVLKLGGFTQGWDKAARDSDKRMTQIEARAKAFGKTLGTAISVGIGAAAAGLGVYIKNSVEAERVQAQLLARIRDTGGAANRSLQQLNAQAEKLASQTIFDDESIGEAQAMLLTFKQIEGLNFDRTIEAALDLATVMGTDASSAAKLLGKAMNDPERGLAALTKAGVTFTDAERDRIDTMLESGRVTDAQTAILDKLAGTMGTAAEAARNTLGGALQGLKNDFSNLLEGDAGSGGLKATTEAINNLAQAVNDPSIKRGIDTIASAITGLVADSIEGVAAIANLISKQRELAALGDGSLSRGDATLDALNARLGEVTQLRNMTKNQRTSFLGFDIDSLKKERAEALTALDNESIALQREITKRIQGDRWGDVTAQVLRAPAIESGGEDGAGGRTNKGSDAAKRTADELRRQQEQAEAAREAMMRLAEAQNGWHDRVLDMEASLGGPVAEVNREYQKQLQDIEGDFHKGEITLTDYAKAIDFVTQMRDADLKKIEETKTPAQEVLADMQKELELLALSNKERRQRILLDRAGVSADSPEGQQIISTDAQLEKAHEYQATMDSFKYATEDAFASFLDGSKSAKEAFADFTASILRDMARIAAQKAVSAIFDSFSSWGSSGAGASAGGGGGDQGWTGTFASLFSSSGWGFGTGGYAAAGSVHRVNENGPELFRVGDKDYLLAGNQGGTVVPNHMLSDGSGGTTIIQNFPNAVLADRRSDSQRQIDAGRQLQRAQRNR</sequence>
<protein>
    <submittedName>
        <fullName evidence="4">Phage-related minor tail protein</fullName>
    </submittedName>
</protein>
<dbReference type="STRING" id="428993.SAMN06296058_3226"/>
<dbReference type="EMBL" id="FUZV01000002">
    <property type="protein sequence ID" value="SKC80156.1"/>
    <property type="molecule type" value="Genomic_DNA"/>
</dbReference>
<feature type="region of interest" description="Disordered" evidence="1">
    <location>
        <begin position="723"/>
        <end position="745"/>
    </location>
</feature>
<reference evidence="4 5" key="1">
    <citation type="submission" date="2017-02" db="EMBL/GenBank/DDBJ databases">
        <authorList>
            <person name="Peterson S.W."/>
        </authorList>
    </citation>
    <scope>NUCLEOTIDE SEQUENCE [LARGE SCALE GENOMIC DNA]</scope>
    <source>
        <strain evidence="4 5">P15</strain>
    </source>
</reference>
<dbReference type="InterPro" id="IPR009628">
    <property type="entry name" value="Phage_tape_measure_N"/>
</dbReference>
<dbReference type="Pfam" id="PF06791">
    <property type="entry name" value="TMP_2"/>
    <property type="match status" value="1"/>
</dbReference>
<evidence type="ECO:0000259" key="2">
    <source>
        <dbReference type="Pfam" id="PF06791"/>
    </source>
</evidence>
<feature type="compositionally biased region" description="Basic and acidic residues" evidence="1">
    <location>
        <begin position="410"/>
        <end position="424"/>
    </location>
</feature>
<evidence type="ECO:0000256" key="1">
    <source>
        <dbReference type="SAM" id="MobiDB-lite"/>
    </source>
</evidence>
<accession>A0A1T5LVX8</accession>
<dbReference type="Pfam" id="PF09718">
    <property type="entry name" value="Tape_meas_lam_C"/>
    <property type="match status" value="1"/>
</dbReference>
<evidence type="ECO:0000313" key="4">
    <source>
        <dbReference type="EMBL" id="SKC80156.1"/>
    </source>
</evidence>
<feature type="domain" description="Bacteriophage tail tape measure C-terminal" evidence="3">
    <location>
        <begin position="576"/>
        <end position="619"/>
    </location>
</feature>